<dbReference type="Proteomes" id="UP000663861">
    <property type="component" value="Unassembled WGS sequence"/>
</dbReference>
<dbReference type="PANTHER" id="PTHR46300:SF2">
    <property type="entry name" value="CYTOCHROME P450 MONOOXYGENASE ALNH-RELATED"/>
    <property type="match status" value="1"/>
</dbReference>
<sequence>MFSNWLNSRAVTQFNQLQERQARLMLQRLIKVLGDPHPFDKVKRALFRNAASSTLELAYGYSLQGEDDPIFHNLDQLAHIGAFAAMFTNFFVNIFPSLIYVPDWFPGTGWKRTAREWGALKDRAQTAPYEWTKAQLTATTLISFVAAMVLNPHVQAKAQEEIDNVLGPMSLPTLADRERLPYVWNLVQEVLRWQPAAPTGT</sequence>
<keyword evidence="7" id="KW-1133">Transmembrane helix</keyword>
<evidence type="ECO:0000256" key="4">
    <source>
        <dbReference type="ARBA" id="ARBA00022617"/>
    </source>
</evidence>
<dbReference type="GO" id="GO:0005506">
    <property type="term" value="F:iron ion binding"/>
    <property type="evidence" value="ECO:0007669"/>
    <property type="project" value="InterPro"/>
</dbReference>
<comment type="subcellular location">
    <subcellularLocation>
        <location evidence="2">Membrane</location>
    </subcellularLocation>
</comment>
<dbReference type="InterPro" id="IPR001128">
    <property type="entry name" value="Cyt_P450"/>
</dbReference>
<dbReference type="AlphaFoldDB" id="A0A8H3CHT9"/>
<proteinExistence type="inferred from homology"/>
<evidence type="ECO:0000313" key="12">
    <source>
        <dbReference type="EMBL" id="CAE6486203.1"/>
    </source>
</evidence>
<dbReference type="GO" id="GO:0016705">
    <property type="term" value="F:oxidoreductase activity, acting on paired donors, with incorporation or reduction of molecular oxygen"/>
    <property type="evidence" value="ECO:0007669"/>
    <property type="project" value="InterPro"/>
</dbReference>
<protein>
    <recommendedName>
        <fullName evidence="14">O-methylsterigmatocystin oxidoreductase</fullName>
    </recommendedName>
</protein>
<keyword evidence="9" id="KW-0408">Iron</keyword>
<organism evidence="12 13">
    <name type="scientific">Rhizoctonia solani</name>
    <dbReference type="NCBI Taxonomy" id="456999"/>
    <lineage>
        <taxon>Eukaryota</taxon>
        <taxon>Fungi</taxon>
        <taxon>Dikarya</taxon>
        <taxon>Basidiomycota</taxon>
        <taxon>Agaricomycotina</taxon>
        <taxon>Agaricomycetes</taxon>
        <taxon>Cantharellales</taxon>
        <taxon>Ceratobasidiaceae</taxon>
        <taxon>Rhizoctonia</taxon>
    </lineage>
</organism>
<keyword evidence="4" id="KW-0349">Heme</keyword>
<dbReference type="GO" id="GO:0004497">
    <property type="term" value="F:monooxygenase activity"/>
    <property type="evidence" value="ECO:0007669"/>
    <property type="project" value="UniProtKB-KW"/>
</dbReference>
<dbReference type="Pfam" id="PF00067">
    <property type="entry name" value="p450"/>
    <property type="match status" value="1"/>
</dbReference>
<keyword evidence="5" id="KW-0812">Transmembrane</keyword>
<evidence type="ECO:0000313" key="13">
    <source>
        <dbReference type="Proteomes" id="UP000663861"/>
    </source>
</evidence>
<dbReference type="GO" id="GO:0020037">
    <property type="term" value="F:heme binding"/>
    <property type="evidence" value="ECO:0007669"/>
    <property type="project" value="InterPro"/>
</dbReference>
<keyword evidence="10" id="KW-0503">Monooxygenase</keyword>
<dbReference type="PANTHER" id="PTHR46300">
    <property type="entry name" value="P450, PUTATIVE (EUROFUNG)-RELATED-RELATED"/>
    <property type="match status" value="1"/>
</dbReference>
<dbReference type="SUPFAM" id="SSF48264">
    <property type="entry name" value="Cytochrome P450"/>
    <property type="match status" value="1"/>
</dbReference>
<name>A0A8H3CHT9_9AGAM</name>
<dbReference type="EMBL" id="CAJMWY010002254">
    <property type="protein sequence ID" value="CAE6486203.1"/>
    <property type="molecule type" value="Genomic_DNA"/>
</dbReference>
<evidence type="ECO:0000256" key="10">
    <source>
        <dbReference type="ARBA" id="ARBA00023033"/>
    </source>
</evidence>
<dbReference type="InterPro" id="IPR050364">
    <property type="entry name" value="Cytochrome_P450_fung"/>
</dbReference>
<evidence type="ECO:0000256" key="8">
    <source>
        <dbReference type="ARBA" id="ARBA00023002"/>
    </source>
</evidence>
<reference evidence="12" key="1">
    <citation type="submission" date="2021-01" db="EMBL/GenBank/DDBJ databases">
        <authorList>
            <person name="Kaushik A."/>
        </authorList>
    </citation>
    <scope>NUCLEOTIDE SEQUENCE</scope>
    <source>
        <strain evidence="12">AG4-RS23</strain>
    </source>
</reference>
<gene>
    <name evidence="12" type="ORF">RDB_LOCUS104955</name>
</gene>
<comment type="caution">
    <text evidence="12">The sequence shown here is derived from an EMBL/GenBank/DDBJ whole genome shotgun (WGS) entry which is preliminary data.</text>
</comment>
<dbReference type="InterPro" id="IPR036396">
    <property type="entry name" value="Cyt_P450_sf"/>
</dbReference>
<evidence type="ECO:0000256" key="5">
    <source>
        <dbReference type="ARBA" id="ARBA00022692"/>
    </source>
</evidence>
<dbReference type="Gene3D" id="1.10.630.10">
    <property type="entry name" value="Cytochrome P450"/>
    <property type="match status" value="2"/>
</dbReference>
<evidence type="ECO:0008006" key="14">
    <source>
        <dbReference type="Google" id="ProtNLM"/>
    </source>
</evidence>
<evidence type="ECO:0000256" key="3">
    <source>
        <dbReference type="ARBA" id="ARBA00010617"/>
    </source>
</evidence>
<evidence type="ECO:0000256" key="11">
    <source>
        <dbReference type="ARBA" id="ARBA00023136"/>
    </source>
</evidence>
<evidence type="ECO:0000256" key="9">
    <source>
        <dbReference type="ARBA" id="ARBA00023004"/>
    </source>
</evidence>
<keyword evidence="6" id="KW-0479">Metal-binding</keyword>
<keyword evidence="11" id="KW-0472">Membrane</keyword>
<comment type="cofactor">
    <cofactor evidence="1">
        <name>heme</name>
        <dbReference type="ChEBI" id="CHEBI:30413"/>
    </cofactor>
</comment>
<evidence type="ECO:0000256" key="2">
    <source>
        <dbReference type="ARBA" id="ARBA00004370"/>
    </source>
</evidence>
<evidence type="ECO:0000256" key="6">
    <source>
        <dbReference type="ARBA" id="ARBA00022723"/>
    </source>
</evidence>
<evidence type="ECO:0000256" key="7">
    <source>
        <dbReference type="ARBA" id="ARBA00022989"/>
    </source>
</evidence>
<keyword evidence="8" id="KW-0560">Oxidoreductase</keyword>
<evidence type="ECO:0000256" key="1">
    <source>
        <dbReference type="ARBA" id="ARBA00001971"/>
    </source>
</evidence>
<comment type="similarity">
    <text evidence="3">Belongs to the cytochrome P450 family.</text>
</comment>
<dbReference type="GO" id="GO:0016020">
    <property type="term" value="C:membrane"/>
    <property type="evidence" value="ECO:0007669"/>
    <property type="project" value="UniProtKB-SubCell"/>
</dbReference>
<accession>A0A8H3CHT9</accession>